<evidence type="ECO:0000256" key="2">
    <source>
        <dbReference type="ARBA" id="ARBA00022475"/>
    </source>
</evidence>
<dbReference type="GO" id="GO:0016757">
    <property type="term" value="F:glycosyltransferase activity"/>
    <property type="evidence" value="ECO:0007669"/>
    <property type="project" value="UniProtKB-KW"/>
</dbReference>
<evidence type="ECO:0000313" key="11">
    <source>
        <dbReference type="EMBL" id="XAY05800.1"/>
    </source>
</evidence>
<dbReference type="AlphaFoldDB" id="A0AAU7AWF5"/>
<dbReference type="InterPro" id="IPR001173">
    <property type="entry name" value="Glyco_trans_2-like"/>
</dbReference>
<reference evidence="11" key="1">
    <citation type="submission" date="2022-12" db="EMBL/GenBank/DDBJ databases">
        <title>Paraconexibacter alkalitolerans sp. nov. and Baekduia alba sp. nov., isolated from soil and emended description of the genera Paraconexibacter (Chun et al., 2020) and Baekduia (An et al., 2020).</title>
        <authorList>
            <person name="Vieira S."/>
            <person name="Huber K.J."/>
            <person name="Geppert A."/>
            <person name="Wolf J."/>
            <person name="Neumann-Schaal M."/>
            <person name="Muesken M."/>
            <person name="Overmann J."/>
        </authorList>
    </citation>
    <scope>NUCLEOTIDE SEQUENCE</scope>
    <source>
        <strain evidence="11">AEG42_29</strain>
    </source>
</reference>
<evidence type="ECO:0000256" key="3">
    <source>
        <dbReference type="ARBA" id="ARBA00022676"/>
    </source>
</evidence>
<evidence type="ECO:0000256" key="4">
    <source>
        <dbReference type="ARBA" id="ARBA00022679"/>
    </source>
</evidence>
<proteinExistence type="inferred from homology"/>
<dbReference type="PANTHER" id="PTHR43646">
    <property type="entry name" value="GLYCOSYLTRANSFERASE"/>
    <property type="match status" value="1"/>
</dbReference>
<organism evidence="11">
    <name type="scientific">Paraconexibacter sp. AEG42_29</name>
    <dbReference type="NCBI Taxonomy" id="2997339"/>
    <lineage>
        <taxon>Bacteria</taxon>
        <taxon>Bacillati</taxon>
        <taxon>Actinomycetota</taxon>
        <taxon>Thermoleophilia</taxon>
        <taxon>Solirubrobacterales</taxon>
        <taxon>Paraconexibacteraceae</taxon>
        <taxon>Paraconexibacter</taxon>
    </lineage>
</organism>
<sequence>MPAVSVIVPARDAAGTIGALLEALAGQLPVPGDVEVIVADDGSVDGTGDLARAHAVVAQVVRTGGVGPGAARNAAIAVASGDVLAFTDADCVPAPDWLQRALAALGDGADLVQGTVVPAGPAGPFDRTVRVGQLTGLYETANLVVRAPWVARVGGFQPWLSPRRSKELGEDVWLGWRIARAGGRVAFAADARVAHAVFPGTAGSFVAEHARLRYFPVMAARIPELRGTLCFRRAFLSRRTAAFDLGLLGLVSAVLLRRPVLVLAAGPYARIVWRGARPWGLRRLPVVAAARVGADVVGAAALVAGSVRARRPLL</sequence>
<keyword evidence="5" id="KW-0472">Membrane</keyword>
<dbReference type="GO" id="GO:0005886">
    <property type="term" value="C:plasma membrane"/>
    <property type="evidence" value="ECO:0007669"/>
    <property type="project" value="UniProtKB-SubCell"/>
</dbReference>
<dbReference type="SUPFAM" id="SSF53448">
    <property type="entry name" value="Nucleotide-diphospho-sugar transferases"/>
    <property type="match status" value="1"/>
</dbReference>
<dbReference type="RefSeq" id="WP_354702302.1">
    <property type="nucleotide sequence ID" value="NZ_CP114014.1"/>
</dbReference>
<dbReference type="Gene3D" id="3.90.550.10">
    <property type="entry name" value="Spore Coat Polysaccharide Biosynthesis Protein SpsA, Chain A"/>
    <property type="match status" value="1"/>
</dbReference>
<evidence type="ECO:0000256" key="9">
    <source>
        <dbReference type="ARBA" id="ARBA00040345"/>
    </source>
</evidence>
<evidence type="ECO:0000259" key="10">
    <source>
        <dbReference type="Pfam" id="PF00535"/>
    </source>
</evidence>
<keyword evidence="4" id="KW-0808">Transferase</keyword>
<evidence type="ECO:0000256" key="1">
    <source>
        <dbReference type="ARBA" id="ARBA00004236"/>
    </source>
</evidence>
<evidence type="ECO:0000256" key="8">
    <source>
        <dbReference type="ARBA" id="ARBA00038120"/>
    </source>
</evidence>
<dbReference type="PANTHER" id="PTHR43646:SF2">
    <property type="entry name" value="GLYCOSYLTRANSFERASE 2-LIKE DOMAIN-CONTAINING PROTEIN"/>
    <property type="match status" value="1"/>
</dbReference>
<protein>
    <recommendedName>
        <fullName evidence="9">4,4'-diaponeurosporenoate glycosyltransferase</fullName>
    </recommendedName>
</protein>
<evidence type="ECO:0000256" key="7">
    <source>
        <dbReference type="ARBA" id="ARBA00037904"/>
    </source>
</evidence>
<feature type="domain" description="Glycosyltransferase 2-like" evidence="10">
    <location>
        <begin position="5"/>
        <end position="129"/>
    </location>
</feature>
<comment type="pathway">
    <text evidence="7">Carotenoid biosynthesis; staphyloxanthin biosynthesis; staphyloxanthin from farnesyl diphosphate: step 4/5.</text>
</comment>
<name>A0AAU7AWF5_9ACTN</name>
<dbReference type="InterPro" id="IPR029044">
    <property type="entry name" value="Nucleotide-diphossugar_trans"/>
</dbReference>
<comment type="function">
    <text evidence="6">Catalyzes the glycosylation of 4,4'-diaponeurosporenoate, i.e. the esterification of glucose at the C1'' position with the carboxyl group of 4,4'-diaponeurosporenic acid, to form glycosyl-4,4'-diaponeurosporenoate. This is a step in the biosynthesis of staphyloxanthin, an orange pigment present in most staphylococci strains.</text>
</comment>
<dbReference type="KEGG" id="parq:DSM112329_02660"/>
<keyword evidence="3" id="KW-0328">Glycosyltransferase</keyword>
<comment type="subcellular location">
    <subcellularLocation>
        <location evidence="1">Cell membrane</location>
    </subcellularLocation>
</comment>
<evidence type="ECO:0000256" key="6">
    <source>
        <dbReference type="ARBA" id="ARBA00037281"/>
    </source>
</evidence>
<keyword evidence="2" id="KW-1003">Cell membrane</keyword>
<comment type="similarity">
    <text evidence="8">Belongs to the glycosyltransferase 2 family. CrtQ subfamily.</text>
</comment>
<dbReference type="EMBL" id="CP114014">
    <property type="protein sequence ID" value="XAY05800.1"/>
    <property type="molecule type" value="Genomic_DNA"/>
</dbReference>
<evidence type="ECO:0000256" key="5">
    <source>
        <dbReference type="ARBA" id="ARBA00023136"/>
    </source>
</evidence>
<accession>A0AAU7AWF5</accession>
<dbReference type="Pfam" id="PF00535">
    <property type="entry name" value="Glycos_transf_2"/>
    <property type="match status" value="1"/>
</dbReference>
<gene>
    <name evidence="11" type="ORF">DSM112329_02660</name>
</gene>